<dbReference type="Proteomes" id="UP000070501">
    <property type="component" value="Unassembled WGS sequence"/>
</dbReference>
<accession>A0A136ISI6</accession>
<keyword evidence="1" id="KW-0812">Transmembrane</keyword>
<name>A0A136ISI6_9PEZI</name>
<dbReference type="OrthoDB" id="10606926at2759"/>
<keyword evidence="1" id="KW-1133">Transmembrane helix</keyword>
<dbReference type="AlphaFoldDB" id="A0A136ISI6"/>
<keyword evidence="1" id="KW-0472">Membrane</keyword>
<protein>
    <submittedName>
        <fullName evidence="2">Uncharacterized protein</fullName>
    </submittedName>
</protein>
<evidence type="ECO:0000256" key="1">
    <source>
        <dbReference type="SAM" id="Phobius"/>
    </source>
</evidence>
<reference evidence="3" key="1">
    <citation type="submission" date="2016-02" db="EMBL/GenBank/DDBJ databases">
        <title>Draft genome sequence of Microdochium bolleyi, a fungal endophyte of beachgrass.</title>
        <authorList>
            <consortium name="DOE Joint Genome Institute"/>
            <person name="David A.S."/>
            <person name="May G."/>
            <person name="Haridas S."/>
            <person name="Lim J."/>
            <person name="Wang M."/>
            <person name="Labutti K."/>
            <person name="Lipzen A."/>
            <person name="Barry K."/>
            <person name="Grigoriev I.V."/>
        </authorList>
    </citation>
    <scope>NUCLEOTIDE SEQUENCE [LARGE SCALE GENOMIC DNA]</scope>
    <source>
        <strain evidence="3">J235TASD1</strain>
    </source>
</reference>
<gene>
    <name evidence="2" type="ORF">Micbo1qcDRAFT_178558</name>
</gene>
<evidence type="ECO:0000313" key="3">
    <source>
        <dbReference type="Proteomes" id="UP000070501"/>
    </source>
</evidence>
<proteinExistence type="predicted"/>
<organism evidence="2 3">
    <name type="scientific">Microdochium bolleyi</name>
    <dbReference type="NCBI Taxonomy" id="196109"/>
    <lineage>
        <taxon>Eukaryota</taxon>
        <taxon>Fungi</taxon>
        <taxon>Dikarya</taxon>
        <taxon>Ascomycota</taxon>
        <taxon>Pezizomycotina</taxon>
        <taxon>Sordariomycetes</taxon>
        <taxon>Xylariomycetidae</taxon>
        <taxon>Xylariales</taxon>
        <taxon>Microdochiaceae</taxon>
        <taxon>Microdochium</taxon>
    </lineage>
</organism>
<dbReference type="InParanoid" id="A0A136ISI6"/>
<feature type="transmembrane region" description="Helical" evidence="1">
    <location>
        <begin position="12"/>
        <end position="39"/>
    </location>
</feature>
<evidence type="ECO:0000313" key="2">
    <source>
        <dbReference type="EMBL" id="KXJ87910.1"/>
    </source>
</evidence>
<keyword evidence="3" id="KW-1185">Reference proteome</keyword>
<sequence>MSHARYELDVHVWCLISAWLVVPQMLLFAVTCVVTLMAIRFCAKINSLSESADSAVENSLDKRALAEPRRVNWFVIAIRQVGVGVLLALPAKYAQLPTSATATCATGILTAFSRTIDDR</sequence>
<dbReference type="EMBL" id="KQ964260">
    <property type="protein sequence ID" value="KXJ87910.1"/>
    <property type="molecule type" value="Genomic_DNA"/>
</dbReference>